<dbReference type="GO" id="GO:0016020">
    <property type="term" value="C:membrane"/>
    <property type="evidence" value="ECO:0007669"/>
    <property type="project" value="UniProtKB-SubCell"/>
</dbReference>
<reference evidence="10" key="4">
    <citation type="submission" date="2025-08" db="UniProtKB">
        <authorList>
            <consortium name="Ensembl"/>
        </authorList>
    </citation>
    <scope>IDENTIFICATION</scope>
</reference>
<dbReference type="OMA" id="NCICLAK"/>
<dbReference type="PANTHER" id="PTHR16056">
    <property type="entry name" value="REGULATOR OF MICROTUBULE DYNAMICS PROTEIN"/>
    <property type="match status" value="1"/>
</dbReference>
<dbReference type="InParanoid" id="A0A4W3J7T9"/>
<evidence type="ECO:0000313" key="11">
    <source>
        <dbReference type="Proteomes" id="UP000314986"/>
    </source>
</evidence>
<keyword evidence="5" id="KW-0472">Membrane</keyword>
<organism evidence="10 11">
    <name type="scientific">Callorhinchus milii</name>
    <name type="common">Ghost shark</name>
    <dbReference type="NCBI Taxonomy" id="7868"/>
    <lineage>
        <taxon>Eukaryota</taxon>
        <taxon>Metazoa</taxon>
        <taxon>Chordata</taxon>
        <taxon>Craniata</taxon>
        <taxon>Vertebrata</taxon>
        <taxon>Chondrichthyes</taxon>
        <taxon>Holocephali</taxon>
        <taxon>Chimaeriformes</taxon>
        <taxon>Callorhinchidae</taxon>
        <taxon>Callorhinchus</taxon>
    </lineage>
</organism>
<comment type="similarity">
    <text evidence="6">Belongs to the RMDN family.</text>
</comment>
<dbReference type="Gene3D" id="1.25.40.10">
    <property type="entry name" value="Tetratricopeptide repeat domain"/>
    <property type="match status" value="1"/>
</dbReference>
<dbReference type="Proteomes" id="UP000314986">
    <property type="component" value="Unassembled WGS sequence"/>
</dbReference>
<evidence type="ECO:0000256" key="9">
    <source>
        <dbReference type="SAM" id="MobiDB-lite"/>
    </source>
</evidence>
<evidence type="ECO:0000256" key="1">
    <source>
        <dbReference type="ARBA" id="ARBA00004167"/>
    </source>
</evidence>
<gene>
    <name evidence="10" type="primary">LOC103178967</name>
</gene>
<dbReference type="Ensembl" id="ENSCMIT00000034725.1">
    <property type="protein sequence ID" value="ENSCMIP00000034208.1"/>
    <property type="gene ID" value="ENSCMIG00000014529.1"/>
</dbReference>
<evidence type="ECO:0000256" key="6">
    <source>
        <dbReference type="ARBA" id="ARBA00038360"/>
    </source>
</evidence>
<dbReference type="GO" id="GO:0005739">
    <property type="term" value="C:mitochondrion"/>
    <property type="evidence" value="ECO:0007669"/>
    <property type="project" value="TreeGrafter"/>
</dbReference>
<comment type="subcellular location">
    <subcellularLocation>
        <location evidence="1">Membrane</location>
        <topology evidence="1">Single-pass membrane protein</topology>
    </subcellularLocation>
</comment>
<evidence type="ECO:0000256" key="3">
    <source>
        <dbReference type="ARBA" id="ARBA00022989"/>
    </source>
</evidence>
<feature type="compositionally biased region" description="Low complexity" evidence="9">
    <location>
        <begin position="80"/>
        <end position="92"/>
    </location>
</feature>
<feature type="region of interest" description="Disordered" evidence="9">
    <location>
        <begin position="15"/>
        <end position="42"/>
    </location>
</feature>
<evidence type="ECO:0000256" key="5">
    <source>
        <dbReference type="ARBA" id="ARBA00023136"/>
    </source>
</evidence>
<dbReference type="GeneTree" id="ENSGT00950000182992"/>
<accession>A0A4W3J7T9</accession>
<keyword evidence="3" id="KW-1133">Transmembrane helix</keyword>
<dbReference type="AlphaFoldDB" id="A0A4W3J7T9"/>
<dbReference type="GO" id="GO:0097431">
    <property type="term" value="C:mitotic spindle pole"/>
    <property type="evidence" value="ECO:0007669"/>
    <property type="project" value="TreeGrafter"/>
</dbReference>
<keyword evidence="2" id="KW-0812">Transmembrane</keyword>
<evidence type="ECO:0000256" key="4">
    <source>
        <dbReference type="ARBA" id="ARBA00023054"/>
    </source>
</evidence>
<feature type="compositionally biased region" description="Low complexity" evidence="9">
    <location>
        <begin position="121"/>
        <end position="132"/>
    </location>
</feature>
<evidence type="ECO:0000256" key="7">
    <source>
        <dbReference type="ARBA" id="ARBA00039964"/>
    </source>
</evidence>
<dbReference type="GO" id="GO:0005876">
    <property type="term" value="C:spindle microtubule"/>
    <property type="evidence" value="ECO:0007669"/>
    <property type="project" value="TreeGrafter"/>
</dbReference>
<evidence type="ECO:0000256" key="2">
    <source>
        <dbReference type="ARBA" id="ARBA00022692"/>
    </source>
</evidence>
<feature type="compositionally biased region" description="Acidic residues" evidence="9">
    <location>
        <begin position="147"/>
        <end position="156"/>
    </location>
</feature>
<keyword evidence="4" id="KW-0175">Coiled coil</keyword>
<dbReference type="InterPro" id="IPR049039">
    <property type="entry name" value="RMD1-3_a_helical_rpt"/>
</dbReference>
<dbReference type="InterPro" id="IPR011990">
    <property type="entry name" value="TPR-like_helical_dom_sf"/>
</dbReference>
<keyword evidence="11" id="KW-1185">Reference proteome</keyword>
<reference evidence="11" key="1">
    <citation type="journal article" date="2006" name="Science">
        <title>Ancient noncoding elements conserved in the human genome.</title>
        <authorList>
            <person name="Venkatesh B."/>
            <person name="Kirkness E.F."/>
            <person name="Loh Y.H."/>
            <person name="Halpern A.L."/>
            <person name="Lee A.P."/>
            <person name="Johnson J."/>
            <person name="Dandona N."/>
            <person name="Viswanathan L.D."/>
            <person name="Tay A."/>
            <person name="Venter J.C."/>
            <person name="Strausberg R.L."/>
            <person name="Brenner S."/>
        </authorList>
    </citation>
    <scope>NUCLEOTIDE SEQUENCE [LARGE SCALE GENOMIC DNA]</scope>
</reference>
<proteinExistence type="inferred from homology"/>
<evidence type="ECO:0000313" key="10">
    <source>
        <dbReference type="Ensembl" id="ENSCMIP00000034208.1"/>
    </source>
</evidence>
<dbReference type="STRING" id="7868.ENSCMIP00000034208"/>
<sequence length="411" mass="46091">GLTLAVLWYRRERRRGGSELHNDRKAAPGWNSGPAARPEKQLQRQAEILAKLEALLGGVEEVKGEVLGLRAALAGLRGLESSRARRPGPARGTRGHGSSPSRELPAARKRRRRSEAEDGGRAAAGASRSVSSEEAESEGGYITAFTDTEDESEEETVIPSAVNPAFESPVSNVHEDLSEFDSIIQRAHDLHSGTVEEKEEGFWLLLEKKDQYGDQVEFLWRLARAYGDMHDMTSDKEDKKNYASTGKQVAEEAINVDPNSADSHLWFAVLCGYLSMSESIQNKIKNGYLFKEHIDKAIELRPQDPQLYYLLGRWCYEVSQLSWFERNIAATLFGDPPNSSIGEALRCFLKVEELQPHYSMYNCICLAKCYREQGQNIKAKQWCDNAATFPVVSAEDQKAQKELERLLNQLE</sequence>
<feature type="region of interest" description="Disordered" evidence="9">
    <location>
        <begin position="80"/>
        <end position="167"/>
    </location>
</feature>
<dbReference type="SUPFAM" id="SSF48452">
    <property type="entry name" value="TPR-like"/>
    <property type="match status" value="1"/>
</dbReference>
<reference evidence="10" key="5">
    <citation type="submission" date="2025-09" db="UniProtKB">
        <authorList>
            <consortium name="Ensembl"/>
        </authorList>
    </citation>
    <scope>IDENTIFICATION</scope>
</reference>
<reference evidence="11" key="2">
    <citation type="journal article" date="2007" name="PLoS Biol.">
        <title>Survey sequencing and comparative analysis of the elephant shark (Callorhinchus milii) genome.</title>
        <authorList>
            <person name="Venkatesh B."/>
            <person name="Kirkness E.F."/>
            <person name="Loh Y.H."/>
            <person name="Halpern A.L."/>
            <person name="Lee A.P."/>
            <person name="Johnson J."/>
            <person name="Dandona N."/>
            <person name="Viswanathan L.D."/>
            <person name="Tay A."/>
            <person name="Venter J.C."/>
            <person name="Strausberg R.L."/>
            <person name="Brenner S."/>
        </authorList>
    </citation>
    <scope>NUCLEOTIDE SEQUENCE [LARGE SCALE GENOMIC DNA]</scope>
</reference>
<evidence type="ECO:0000256" key="8">
    <source>
        <dbReference type="ARBA" id="ARBA00041609"/>
    </source>
</evidence>
<dbReference type="PANTHER" id="PTHR16056:SF15">
    <property type="entry name" value="REGULATOR OF MICROTUBULE DYNAMICS PROTEIN 2"/>
    <property type="match status" value="1"/>
</dbReference>
<feature type="compositionally biased region" description="Basic and acidic residues" evidence="9">
    <location>
        <begin position="15"/>
        <end position="26"/>
    </location>
</feature>
<dbReference type="Pfam" id="PF21033">
    <property type="entry name" value="RMD1-3"/>
    <property type="match status" value="1"/>
</dbReference>
<reference evidence="11" key="3">
    <citation type="journal article" date="2014" name="Nature">
        <title>Elephant shark genome provides unique insights into gnathostome evolution.</title>
        <authorList>
            <consortium name="International Elephant Shark Genome Sequencing Consortium"/>
            <person name="Venkatesh B."/>
            <person name="Lee A.P."/>
            <person name="Ravi V."/>
            <person name="Maurya A.K."/>
            <person name="Lian M.M."/>
            <person name="Swann J.B."/>
            <person name="Ohta Y."/>
            <person name="Flajnik M.F."/>
            <person name="Sutoh Y."/>
            <person name="Kasahara M."/>
            <person name="Hoon S."/>
            <person name="Gangu V."/>
            <person name="Roy S.W."/>
            <person name="Irimia M."/>
            <person name="Korzh V."/>
            <person name="Kondrychyn I."/>
            <person name="Lim Z.W."/>
            <person name="Tay B.H."/>
            <person name="Tohari S."/>
            <person name="Kong K.W."/>
            <person name="Ho S."/>
            <person name="Lorente-Galdos B."/>
            <person name="Quilez J."/>
            <person name="Marques-Bonet T."/>
            <person name="Raney B.J."/>
            <person name="Ingham P.W."/>
            <person name="Tay A."/>
            <person name="Hillier L.W."/>
            <person name="Minx P."/>
            <person name="Boehm T."/>
            <person name="Wilson R.K."/>
            <person name="Brenner S."/>
            <person name="Warren W.C."/>
        </authorList>
    </citation>
    <scope>NUCLEOTIDE SEQUENCE [LARGE SCALE GENOMIC DNA]</scope>
</reference>
<dbReference type="GO" id="GO:0008017">
    <property type="term" value="F:microtubule binding"/>
    <property type="evidence" value="ECO:0007669"/>
    <property type="project" value="TreeGrafter"/>
</dbReference>
<protein>
    <recommendedName>
        <fullName evidence="7">Regulator of microtubule dynamics protein 2</fullName>
    </recommendedName>
    <alternativeName>
        <fullName evidence="8">Protein FAM82A1</fullName>
    </alternativeName>
</protein>
<name>A0A4W3J7T9_CALMI</name>